<dbReference type="GO" id="GO:0015288">
    <property type="term" value="F:porin activity"/>
    <property type="evidence" value="ECO:0007669"/>
    <property type="project" value="TreeGrafter"/>
</dbReference>
<protein>
    <submittedName>
        <fullName evidence="6">Outer membrane efflux protein</fullName>
    </submittedName>
</protein>
<keyword evidence="5" id="KW-0998">Cell outer membrane</keyword>
<proteinExistence type="predicted"/>
<dbReference type="PANTHER" id="PTHR30026">
    <property type="entry name" value="OUTER MEMBRANE PROTEIN TOLC"/>
    <property type="match status" value="1"/>
</dbReference>
<keyword evidence="4" id="KW-0472">Membrane</keyword>
<dbReference type="InterPro" id="IPR051906">
    <property type="entry name" value="TolC-like"/>
</dbReference>
<dbReference type="Proteomes" id="UP000238375">
    <property type="component" value="Unassembled WGS sequence"/>
</dbReference>
<accession>A0A2T0T344</accession>
<dbReference type="GO" id="GO:1990281">
    <property type="term" value="C:efflux pump complex"/>
    <property type="evidence" value="ECO:0007669"/>
    <property type="project" value="TreeGrafter"/>
</dbReference>
<evidence type="ECO:0000313" key="6">
    <source>
        <dbReference type="EMBL" id="PRY40077.1"/>
    </source>
</evidence>
<dbReference type="SUPFAM" id="SSF56954">
    <property type="entry name" value="Outer membrane efflux proteins (OEP)"/>
    <property type="match status" value="1"/>
</dbReference>
<evidence type="ECO:0000256" key="5">
    <source>
        <dbReference type="ARBA" id="ARBA00023237"/>
    </source>
</evidence>
<organism evidence="6 7">
    <name type="scientific">Spirosoma oryzae</name>
    <dbReference type="NCBI Taxonomy" id="1469603"/>
    <lineage>
        <taxon>Bacteria</taxon>
        <taxon>Pseudomonadati</taxon>
        <taxon>Bacteroidota</taxon>
        <taxon>Cytophagia</taxon>
        <taxon>Cytophagales</taxon>
        <taxon>Cytophagaceae</taxon>
        <taxon>Spirosoma</taxon>
    </lineage>
</organism>
<dbReference type="GO" id="GO:0009279">
    <property type="term" value="C:cell outer membrane"/>
    <property type="evidence" value="ECO:0007669"/>
    <property type="project" value="UniProtKB-SubCell"/>
</dbReference>
<gene>
    <name evidence="6" type="ORF">CLV58_107171</name>
</gene>
<evidence type="ECO:0000256" key="2">
    <source>
        <dbReference type="ARBA" id="ARBA00022452"/>
    </source>
</evidence>
<evidence type="ECO:0000256" key="4">
    <source>
        <dbReference type="ARBA" id="ARBA00023136"/>
    </source>
</evidence>
<dbReference type="GO" id="GO:0015562">
    <property type="term" value="F:efflux transmembrane transporter activity"/>
    <property type="evidence" value="ECO:0007669"/>
    <property type="project" value="InterPro"/>
</dbReference>
<name>A0A2T0T344_9BACT</name>
<dbReference type="Gene3D" id="1.20.1600.10">
    <property type="entry name" value="Outer membrane efflux proteins (OEP)"/>
    <property type="match status" value="1"/>
</dbReference>
<keyword evidence="3" id="KW-0812">Transmembrane</keyword>
<dbReference type="OrthoDB" id="935706at2"/>
<comment type="caution">
    <text evidence="6">The sequence shown here is derived from an EMBL/GenBank/DDBJ whole genome shotgun (WGS) entry which is preliminary data.</text>
</comment>
<comment type="subcellular location">
    <subcellularLocation>
        <location evidence="1">Cell outer membrane</location>
    </subcellularLocation>
</comment>
<dbReference type="AlphaFoldDB" id="A0A2T0T344"/>
<keyword evidence="2" id="KW-1134">Transmembrane beta strand</keyword>
<sequence length="275" mass="30259">MKVVGNRTVVQLSIGLGLLLGLLISHNSVGQAPNKSVRGLVSFGQSAGVTGDTSVLDVDKDIAVQLLPFDELVRIATTYSPLLKYQNEIANSLDAGYQISKLQVLQNMSAYGGYSNGNQAIVSSGVNIVNGVDPVAQIANGYRFGVDLRVTLYDLFGRKQQMKQAYSNYRASIVQKDIIAQDIRRALIGIYQDMITTQQVLKTRLLDEQSSLTAYRIAEAETQKGRGNAETLANAVNRYAQAKSYSEQVKGDFIKNVRYFETIMGQPIQRLKRIN</sequence>
<dbReference type="EMBL" id="PVTE01000007">
    <property type="protein sequence ID" value="PRY40077.1"/>
    <property type="molecule type" value="Genomic_DNA"/>
</dbReference>
<evidence type="ECO:0000313" key="7">
    <source>
        <dbReference type="Proteomes" id="UP000238375"/>
    </source>
</evidence>
<dbReference type="RefSeq" id="WP_106137703.1">
    <property type="nucleotide sequence ID" value="NZ_PVTE01000007.1"/>
</dbReference>
<dbReference type="PANTHER" id="PTHR30026:SF20">
    <property type="entry name" value="OUTER MEMBRANE PROTEIN TOLC"/>
    <property type="match status" value="1"/>
</dbReference>
<evidence type="ECO:0000256" key="1">
    <source>
        <dbReference type="ARBA" id="ARBA00004442"/>
    </source>
</evidence>
<evidence type="ECO:0000256" key="3">
    <source>
        <dbReference type="ARBA" id="ARBA00022692"/>
    </source>
</evidence>
<keyword evidence="7" id="KW-1185">Reference proteome</keyword>
<reference evidence="6 7" key="1">
    <citation type="submission" date="2018-03" db="EMBL/GenBank/DDBJ databases">
        <title>Genomic Encyclopedia of Archaeal and Bacterial Type Strains, Phase II (KMG-II): from individual species to whole genera.</title>
        <authorList>
            <person name="Goeker M."/>
        </authorList>
    </citation>
    <scope>NUCLEOTIDE SEQUENCE [LARGE SCALE GENOMIC DNA]</scope>
    <source>
        <strain evidence="6 7">DSM 28354</strain>
    </source>
</reference>